<proteinExistence type="predicted"/>
<evidence type="ECO:0000313" key="3">
    <source>
        <dbReference type="Proteomes" id="UP000823941"/>
    </source>
</evidence>
<reference evidence="2 3" key="1">
    <citation type="submission" date="2021-06" db="EMBL/GenBank/DDBJ databases">
        <title>A haploid diamondback moth (Plutella xylostella L.) genome assembly resolves 31 chromosomes and identifies a diamide resistance mutation.</title>
        <authorList>
            <person name="Ward C.M."/>
            <person name="Perry K.D."/>
            <person name="Baker G."/>
            <person name="Powis K."/>
            <person name="Heckel D.G."/>
            <person name="Baxter S.W."/>
        </authorList>
    </citation>
    <scope>NUCLEOTIDE SEQUENCE [LARGE SCALE GENOMIC DNA]</scope>
    <source>
        <strain evidence="2 3">LV</strain>
        <tissue evidence="2">Single pupa</tissue>
    </source>
</reference>
<gene>
    <name evidence="2" type="ORF">JYU34_003198</name>
</gene>
<dbReference type="Proteomes" id="UP000823941">
    <property type="component" value="Chromosome 5"/>
</dbReference>
<feature type="region of interest" description="Disordered" evidence="1">
    <location>
        <begin position="52"/>
        <end position="76"/>
    </location>
</feature>
<protein>
    <submittedName>
        <fullName evidence="2">Uncharacterized protein</fullName>
    </submittedName>
</protein>
<evidence type="ECO:0000256" key="1">
    <source>
        <dbReference type="SAM" id="MobiDB-lite"/>
    </source>
</evidence>
<keyword evidence="3" id="KW-1185">Reference proteome</keyword>
<accession>A0ABQ7QZG2</accession>
<name>A0ABQ7QZG2_PLUXY</name>
<sequence length="76" mass="8110">MDTESCRMMMDGHSRAYSSTTAATGRAWSTTLVSATTRGCGAGDSWCGWRGGPQPDPWCRTSPPRPKAGRSVTQGE</sequence>
<comment type="caution">
    <text evidence="2">The sequence shown here is derived from an EMBL/GenBank/DDBJ whole genome shotgun (WGS) entry which is preliminary data.</text>
</comment>
<evidence type="ECO:0000313" key="2">
    <source>
        <dbReference type="EMBL" id="KAG7310421.1"/>
    </source>
</evidence>
<organism evidence="2 3">
    <name type="scientific">Plutella xylostella</name>
    <name type="common">Diamondback moth</name>
    <name type="synonym">Plutella maculipennis</name>
    <dbReference type="NCBI Taxonomy" id="51655"/>
    <lineage>
        <taxon>Eukaryota</taxon>
        <taxon>Metazoa</taxon>
        <taxon>Ecdysozoa</taxon>
        <taxon>Arthropoda</taxon>
        <taxon>Hexapoda</taxon>
        <taxon>Insecta</taxon>
        <taxon>Pterygota</taxon>
        <taxon>Neoptera</taxon>
        <taxon>Endopterygota</taxon>
        <taxon>Lepidoptera</taxon>
        <taxon>Glossata</taxon>
        <taxon>Ditrysia</taxon>
        <taxon>Yponomeutoidea</taxon>
        <taxon>Plutellidae</taxon>
        <taxon>Plutella</taxon>
    </lineage>
</organism>
<dbReference type="EMBL" id="JAHIBW010000005">
    <property type="protein sequence ID" value="KAG7310421.1"/>
    <property type="molecule type" value="Genomic_DNA"/>
</dbReference>